<comment type="caution">
    <text evidence="5">The sequence shown here is derived from an EMBL/GenBank/DDBJ whole genome shotgun (WGS) entry which is preliminary data.</text>
</comment>
<dbReference type="CDD" id="cd18095">
    <property type="entry name" value="SpoU-like_rRNA-MTase"/>
    <property type="match status" value="1"/>
</dbReference>
<dbReference type="EMBL" id="AZFX01000003">
    <property type="protein sequence ID" value="KRM13856.1"/>
    <property type="molecule type" value="Genomic_DNA"/>
</dbReference>
<dbReference type="SUPFAM" id="SSF55315">
    <property type="entry name" value="L30e-like"/>
    <property type="match status" value="1"/>
</dbReference>
<dbReference type="SUPFAM" id="SSF75217">
    <property type="entry name" value="alpha/beta knot"/>
    <property type="match status" value="1"/>
</dbReference>
<dbReference type="GO" id="GO:0005737">
    <property type="term" value="C:cytoplasm"/>
    <property type="evidence" value="ECO:0007669"/>
    <property type="project" value="UniProtKB-ARBA"/>
</dbReference>
<proteinExistence type="inferred from homology"/>
<dbReference type="AlphaFoldDB" id="A0A0R1W7H4"/>
<dbReference type="InterPro" id="IPR053888">
    <property type="entry name" value="MRM3-like_sub_bind"/>
</dbReference>
<dbReference type="RefSeq" id="WP_057823094.1">
    <property type="nucleotide sequence ID" value="NZ_AZFX01000003.1"/>
</dbReference>
<evidence type="ECO:0000256" key="3">
    <source>
        <dbReference type="ARBA" id="ARBA00022679"/>
    </source>
</evidence>
<organism evidence="5 6">
    <name type="scientific">Lapidilactobacillus concavus DSM 17758</name>
    <dbReference type="NCBI Taxonomy" id="1423735"/>
    <lineage>
        <taxon>Bacteria</taxon>
        <taxon>Bacillati</taxon>
        <taxon>Bacillota</taxon>
        <taxon>Bacilli</taxon>
        <taxon>Lactobacillales</taxon>
        <taxon>Lactobacillaceae</taxon>
        <taxon>Lapidilactobacillus</taxon>
    </lineage>
</organism>
<dbReference type="InterPro" id="IPR051259">
    <property type="entry name" value="rRNA_Methyltransferase"/>
</dbReference>
<dbReference type="PATRIC" id="fig|1423735.3.peg.1069"/>
<evidence type="ECO:0000313" key="6">
    <source>
        <dbReference type="Proteomes" id="UP000051315"/>
    </source>
</evidence>
<dbReference type="InterPro" id="IPR013123">
    <property type="entry name" value="SpoU_subst-bd"/>
</dbReference>
<dbReference type="OrthoDB" id="9785673at2"/>
<dbReference type="InterPro" id="IPR029026">
    <property type="entry name" value="tRNA_m1G_MTases_N"/>
</dbReference>
<dbReference type="STRING" id="1423735.FC15_GL001027"/>
<dbReference type="Pfam" id="PF22435">
    <property type="entry name" value="MRM3-like_sub_bind"/>
    <property type="match status" value="1"/>
</dbReference>
<dbReference type="Proteomes" id="UP000051315">
    <property type="component" value="Unassembled WGS sequence"/>
</dbReference>
<protein>
    <submittedName>
        <fullName evidence="5">rRNA methylase</fullName>
    </submittedName>
</protein>
<dbReference type="PANTHER" id="PTHR43191:SF2">
    <property type="entry name" value="RRNA METHYLTRANSFERASE 3, MITOCHONDRIAL"/>
    <property type="match status" value="1"/>
</dbReference>
<dbReference type="GO" id="GO:0003723">
    <property type="term" value="F:RNA binding"/>
    <property type="evidence" value="ECO:0007669"/>
    <property type="project" value="InterPro"/>
</dbReference>
<dbReference type="InterPro" id="IPR029064">
    <property type="entry name" value="Ribosomal_eL30-like_sf"/>
</dbReference>
<keyword evidence="2 5" id="KW-0489">Methyltransferase</keyword>
<dbReference type="InterPro" id="IPR001537">
    <property type="entry name" value="SpoU_MeTrfase"/>
</dbReference>
<keyword evidence="3" id="KW-0808">Transferase</keyword>
<dbReference type="InterPro" id="IPR029028">
    <property type="entry name" value="Alpha/beta_knot_MTases"/>
</dbReference>
<dbReference type="Pfam" id="PF00588">
    <property type="entry name" value="SpoU_methylase"/>
    <property type="match status" value="1"/>
</dbReference>
<evidence type="ECO:0000256" key="1">
    <source>
        <dbReference type="ARBA" id="ARBA00007228"/>
    </source>
</evidence>
<dbReference type="GO" id="GO:0032259">
    <property type="term" value="P:methylation"/>
    <property type="evidence" value="ECO:0007669"/>
    <property type="project" value="UniProtKB-KW"/>
</dbReference>
<dbReference type="PANTHER" id="PTHR43191">
    <property type="entry name" value="RRNA METHYLTRANSFERASE 3"/>
    <property type="match status" value="1"/>
</dbReference>
<feature type="domain" description="RNA 2-O ribose methyltransferase substrate binding" evidence="4">
    <location>
        <begin position="31"/>
        <end position="103"/>
    </location>
</feature>
<dbReference type="Gene3D" id="3.40.1280.10">
    <property type="match status" value="1"/>
</dbReference>
<dbReference type="Gene3D" id="3.30.1330.30">
    <property type="match status" value="1"/>
</dbReference>
<gene>
    <name evidence="5" type="ORF">FC15_GL001027</name>
</gene>
<accession>A0A0R1W7H4</accession>
<name>A0A0R1W7H4_9LACO</name>
<evidence type="ECO:0000256" key="2">
    <source>
        <dbReference type="ARBA" id="ARBA00022603"/>
    </source>
</evidence>
<evidence type="ECO:0000259" key="4">
    <source>
        <dbReference type="SMART" id="SM00967"/>
    </source>
</evidence>
<dbReference type="GO" id="GO:0006396">
    <property type="term" value="P:RNA processing"/>
    <property type="evidence" value="ECO:0007669"/>
    <property type="project" value="InterPro"/>
</dbReference>
<reference evidence="5 6" key="1">
    <citation type="journal article" date="2015" name="Genome Announc.">
        <title>Expanding the biotechnology potential of lactobacilli through comparative genomics of 213 strains and associated genera.</title>
        <authorList>
            <person name="Sun Z."/>
            <person name="Harris H.M."/>
            <person name="McCann A."/>
            <person name="Guo C."/>
            <person name="Argimon S."/>
            <person name="Zhang W."/>
            <person name="Yang X."/>
            <person name="Jeffery I.B."/>
            <person name="Cooney J.C."/>
            <person name="Kagawa T.F."/>
            <person name="Liu W."/>
            <person name="Song Y."/>
            <person name="Salvetti E."/>
            <person name="Wrobel A."/>
            <person name="Rasinkangas P."/>
            <person name="Parkhill J."/>
            <person name="Rea M.C."/>
            <person name="O'Sullivan O."/>
            <person name="Ritari J."/>
            <person name="Douillard F.P."/>
            <person name="Paul Ross R."/>
            <person name="Yang R."/>
            <person name="Briner A.E."/>
            <person name="Felis G.E."/>
            <person name="de Vos W.M."/>
            <person name="Barrangou R."/>
            <person name="Klaenhammer T.R."/>
            <person name="Caufield P.W."/>
            <person name="Cui Y."/>
            <person name="Zhang H."/>
            <person name="O'Toole P.W."/>
        </authorList>
    </citation>
    <scope>NUCLEOTIDE SEQUENCE [LARGE SCALE GENOMIC DNA]</scope>
    <source>
        <strain evidence="5 6">DSM 17758</strain>
    </source>
</reference>
<sequence length="259" mass="28721">MQKIESTKNEQIKQINKLKQKKYRQQTQTYLLEGAHVIMEALNNRPEEILTILSVADHLTLVAPFADRFKLTLLEVSPQIAEVLSDTVNTDGLFAVAKLPNATAISFDSDKPWLVLDRVADPGNAGTMVRTADAAGFAGVVFSDGAIDPFNSKVVRSMQGSQFHLQVIQLADLTRFLTTQREKGYRLFGTLVDEHATDIRQVKLVDQRYLLMMGNEAHGLSAELAELADDNLYLPIFGNAESLNVAIAAAVIMYQLQMQ</sequence>
<dbReference type="GO" id="GO:0008173">
    <property type="term" value="F:RNA methyltransferase activity"/>
    <property type="evidence" value="ECO:0007669"/>
    <property type="project" value="InterPro"/>
</dbReference>
<keyword evidence="6" id="KW-1185">Reference proteome</keyword>
<evidence type="ECO:0000313" key="5">
    <source>
        <dbReference type="EMBL" id="KRM13856.1"/>
    </source>
</evidence>
<dbReference type="SMART" id="SM00967">
    <property type="entry name" value="SpoU_sub_bind"/>
    <property type="match status" value="1"/>
</dbReference>
<comment type="similarity">
    <text evidence="1">Belongs to the class IV-like SAM-binding methyltransferase superfamily. RNA methyltransferase TrmH family.</text>
</comment>